<dbReference type="PROSITE" id="PS00149">
    <property type="entry name" value="SULFATASE_2"/>
    <property type="match status" value="1"/>
</dbReference>
<evidence type="ECO:0000256" key="2">
    <source>
        <dbReference type="ARBA" id="ARBA00022723"/>
    </source>
</evidence>
<evidence type="ECO:0000256" key="1">
    <source>
        <dbReference type="ARBA" id="ARBA00008779"/>
    </source>
</evidence>
<dbReference type="Pfam" id="PF00884">
    <property type="entry name" value="Sulfatase"/>
    <property type="match status" value="1"/>
</dbReference>
<name>A0AA49JDW1_9BACT</name>
<dbReference type="InterPro" id="IPR000917">
    <property type="entry name" value="Sulfatase_N"/>
</dbReference>
<protein>
    <submittedName>
        <fullName evidence="7">Arylsulfatase</fullName>
    </submittedName>
</protein>
<dbReference type="InterPro" id="IPR050738">
    <property type="entry name" value="Sulfatase"/>
</dbReference>
<dbReference type="FunFam" id="3.40.720.10:FF:000047">
    <property type="entry name" value="Arylsulfatase"/>
    <property type="match status" value="1"/>
</dbReference>
<keyword evidence="4" id="KW-0106">Calcium</keyword>
<sequence>MKNKLAIAFSLLFGLWASALAQKAPPNIIVILADDMGYSDLGCMGSEIQTPNLDQLAGNGVLFTHCYNTSRCCPSRASLLTGLYQHRAGVGDMSQDRGYPEYQGYLNRQCVTIAEVLQGKGYRTVMAGKWHVGGERPQWPDRRGFDRFFGIPQGGGLYFYPTEFIDRPIYRNGEPVTPDSATFYSTDNFTDEAIQFIQEAQDEQQPFFLYLAYIAPHFPLQAWPEDIAKYDGAYDAGYEAIRQQRFQRQQQLGIVSTELTLSPADYPAWNTNKEPDTEAHKMEVYAAQVDRMDQNIGKLVGALKDMGSLDNTVILFLSDNGASSEEVNRAPDAELGTVHSFASYGKNWANVSNTPYRLYKSMTHEGGILTPLIVHWPKGIQQHQLIDQPVHINDIMPTCLELAEANYPTQYQGHNILPLDGKSFAPALNGKVSPHEQLFWEHEGNQAIREQDRKLVRRFEQSWELYDLANDPTELHDLSQTDTETAERMKKQYQEWMEQHGVRPWPVKNNESP</sequence>
<dbReference type="Gene3D" id="3.30.1120.10">
    <property type="match status" value="1"/>
</dbReference>
<evidence type="ECO:0000256" key="4">
    <source>
        <dbReference type="ARBA" id="ARBA00022837"/>
    </source>
</evidence>
<dbReference type="PANTHER" id="PTHR42693:SF53">
    <property type="entry name" value="ENDO-4-O-SULFATASE"/>
    <property type="match status" value="1"/>
</dbReference>
<evidence type="ECO:0000256" key="5">
    <source>
        <dbReference type="SAM" id="SignalP"/>
    </source>
</evidence>
<gene>
    <name evidence="7" type="ORF">K4G66_00760</name>
</gene>
<feature type="chain" id="PRO_5041325492" evidence="5">
    <location>
        <begin position="22"/>
        <end position="513"/>
    </location>
</feature>
<evidence type="ECO:0000259" key="6">
    <source>
        <dbReference type="Pfam" id="PF00884"/>
    </source>
</evidence>
<keyword evidence="2" id="KW-0479">Metal-binding</keyword>
<dbReference type="SUPFAM" id="SSF53649">
    <property type="entry name" value="Alkaline phosphatase-like"/>
    <property type="match status" value="1"/>
</dbReference>
<feature type="domain" description="Sulfatase N-terminal" evidence="6">
    <location>
        <begin position="26"/>
        <end position="404"/>
    </location>
</feature>
<proteinExistence type="inferred from homology"/>
<reference evidence="7" key="2">
    <citation type="journal article" date="2024" name="Antonie Van Leeuwenhoek">
        <title>Roseihalotalea indica gen. nov., sp. nov., a halophilic Bacteroidetes from mesopelagic Southwest Indian Ocean with higher carbohydrate metabolic potential.</title>
        <authorList>
            <person name="Chen B."/>
            <person name="Zhang M."/>
            <person name="Lin D."/>
            <person name="Ye J."/>
            <person name="Tang K."/>
        </authorList>
    </citation>
    <scope>NUCLEOTIDE SEQUENCE</scope>
    <source>
        <strain evidence="7">TK19036</strain>
    </source>
</reference>
<evidence type="ECO:0000256" key="3">
    <source>
        <dbReference type="ARBA" id="ARBA00022801"/>
    </source>
</evidence>
<dbReference type="EMBL" id="CP120682">
    <property type="protein sequence ID" value="WKN37238.1"/>
    <property type="molecule type" value="Genomic_DNA"/>
</dbReference>
<accession>A0AA49JDW1</accession>
<keyword evidence="3" id="KW-0378">Hydrolase</keyword>
<reference evidence="7" key="1">
    <citation type="journal article" date="2023" name="Comput. Struct. Biotechnol. J.">
        <title>Discovery of a novel marine Bacteroidetes with a rich repertoire of carbohydrate-active enzymes.</title>
        <authorList>
            <person name="Chen B."/>
            <person name="Liu G."/>
            <person name="Chen Q."/>
            <person name="Wang H."/>
            <person name="Liu L."/>
            <person name="Tang K."/>
        </authorList>
    </citation>
    <scope>NUCLEOTIDE SEQUENCE</scope>
    <source>
        <strain evidence="7">TK19036</strain>
    </source>
</reference>
<feature type="signal peptide" evidence="5">
    <location>
        <begin position="1"/>
        <end position="21"/>
    </location>
</feature>
<organism evidence="7">
    <name type="scientific">Roseihalotalea indica</name>
    <dbReference type="NCBI Taxonomy" id="2867963"/>
    <lineage>
        <taxon>Bacteria</taxon>
        <taxon>Pseudomonadati</taxon>
        <taxon>Bacteroidota</taxon>
        <taxon>Cytophagia</taxon>
        <taxon>Cytophagales</taxon>
        <taxon>Catalimonadaceae</taxon>
        <taxon>Roseihalotalea</taxon>
    </lineage>
</organism>
<comment type="similarity">
    <text evidence="1">Belongs to the sulfatase family.</text>
</comment>
<dbReference type="GO" id="GO:0046872">
    <property type="term" value="F:metal ion binding"/>
    <property type="evidence" value="ECO:0007669"/>
    <property type="project" value="UniProtKB-KW"/>
</dbReference>
<dbReference type="CDD" id="cd16025">
    <property type="entry name" value="PAS_like"/>
    <property type="match status" value="1"/>
</dbReference>
<dbReference type="InterPro" id="IPR017850">
    <property type="entry name" value="Alkaline_phosphatase_core_sf"/>
</dbReference>
<dbReference type="Gene3D" id="3.40.720.10">
    <property type="entry name" value="Alkaline Phosphatase, subunit A"/>
    <property type="match status" value="1"/>
</dbReference>
<dbReference type="InterPro" id="IPR024607">
    <property type="entry name" value="Sulfatase_CS"/>
</dbReference>
<evidence type="ECO:0000313" key="7">
    <source>
        <dbReference type="EMBL" id="WKN37238.1"/>
    </source>
</evidence>
<keyword evidence="5" id="KW-0732">Signal</keyword>
<dbReference type="AlphaFoldDB" id="A0AA49JDW1"/>
<dbReference type="PANTHER" id="PTHR42693">
    <property type="entry name" value="ARYLSULFATASE FAMILY MEMBER"/>
    <property type="match status" value="1"/>
</dbReference>
<dbReference type="GO" id="GO:0004065">
    <property type="term" value="F:arylsulfatase activity"/>
    <property type="evidence" value="ECO:0007669"/>
    <property type="project" value="TreeGrafter"/>
</dbReference>